<dbReference type="Proteomes" id="UP000600026">
    <property type="component" value="Unassembled WGS sequence"/>
</dbReference>
<evidence type="ECO:0000313" key="2">
    <source>
        <dbReference type="Proteomes" id="UP000600026"/>
    </source>
</evidence>
<accession>A0A919GSQ6</accession>
<organism evidence="1 2">
    <name type="scientific">Streptomyces xanthophaeus</name>
    <dbReference type="NCBI Taxonomy" id="67385"/>
    <lineage>
        <taxon>Bacteria</taxon>
        <taxon>Bacillati</taxon>
        <taxon>Actinomycetota</taxon>
        <taxon>Actinomycetes</taxon>
        <taxon>Kitasatosporales</taxon>
        <taxon>Streptomycetaceae</taxon>
        <taxon>Streptomyces</taxon>
    </lineage>
</organism>
<sequence>MLMGLVVAGLAIAYAAGSGKAAAEELYSGQSALGPLLSNSSGCTVAALLLLLVCKGLAY</sequence>
<evidence type="ECO:0000313" key="1">
    <source>
        <dbReference type="EMBL" id="GHI82874.1"/>
    </source>
</evidence>
<keyword evidence="2" id="KW-1185">Reference proteome</keyword>
<proteinExistence type="predicted"/>
<dbReference type="EMBL" id="BNEE01000003">
    <property type="protein sequence ID" value="GHI82874.1"/>
    <property type="molecule type" value="Genomic_DNA"/>
</dbReference>
<comment type="caution">
    <text evidence="1">The sequence shown here is derived from an EMBL/GenBank/DDBJ whole genome shotgun (WGS) entry which is preliminary data.</text>
</comment>
<gene>
    <name evidence="1" type="ORF">Sxan_02380</name>
</gene>
<reference evidence="1" key="1">
    <citation type="submission" date="2020-09" db="EMBL/GenBank/DDBJ databases">
        <title>Whole genome shotgun sequence of Streptomyces xanthophaeus NBRC 12829.</title>
        <authorList>
            <person name="Komaki H."/>
            <person name="Tamura T."/>
        </authorList>
    </citation>
    <scope>NUCLEOTIDE SEQUENCE</scope>
    <source>
        <strain evidence="1">NBRC 12829</strain>
    </source>
</reference>
<dbReference type="AlphaFoldDB" id="A0A919GSQ6"/>
<protein>
    <submittedName>
        <fullName evidence="1">Uncharacterized protein</fullName>
    </submittedName>
</protein>
<name>A0A919GSQ6_9ACTN</name>